<name>A0A183V4H5_TOXCA</name>
<reference evidence="1 2" key="2">
    <citation type="submission" date="2018-11" db="EMBL/GenBank/DDBJ databases">
        <authorList>
            <consortium name="Pathogen Informatics"/>
        </authorList>
    </citation>
    <scope>NUCLEOTIDE SEQUENCE [LARGE SCALE GENOMIC DNA]</scope>
</reference>
<protein>
    <submittedName>
        <fullName evidence="3">Phytanoyl-CoA dioxygenase</fullName>
    </submittedName>
</protein>
<dbReference type="Proteomes" id="UP000050794">
    <property type="component" value="Unassembled WGS sequence"/>
</dbReference>
<sequence>MKELQPQRQHTDGTFALQAKLLPALAFVAEDDLVEAFEMLTTGDVLTSEMDPVVHNFEGTWTGRQSANGHRIPPFPTGLWNCYNAVSDGKPLIMSSDFFMG</sequence>
<reference evidence="3" key="1">
    <citation type="submission" date="2016-06" db="UniProtKB">
        <authorList>
            <consortium name="WormBaseParasite"/>
        </authorList>
    </citation>
    <scope>IDENTIFICATION</scope>
</reference>
<dbReference type="EMBL" id="UYWY01023001">
    <property type="protein sequence ID" value="VDM46966.1"/>
    <property type="molecule type" value="Genomic_DNA"/>
</dbReference>
<evidence type="ECO:0000313" key="2">
    <source>
        <dbReference type="Proteomes" id="UP000050794"/>
    </source>
</evidence>
<dbReference type="WBParaSite" id="TCNE_0001564601-mRNA-1">
    <property type="protein sequence ID" value="TCNE_0001564601-mRNA-1"/>
    <property type="gene ID" value="TCNE_0001564601"/>
</dbReference>
<keyword evidence="2" id="KW-1185">Reference proteome</keyword>
<dbReference type="AlphaFoldDB" id="A0A183V4H5"/>
<organism evidence="2 3">
    <name type="scientific">Toxocara canis</name>
    <name type="common">Canine roundworm</name>
    <dbReference type="NCBI Taxonomy" id="6265"/>
    <lineage>
        <taxon>Eukaryota</taxon>
        <taxon>Metazoa</taxon>
        <taxon>Ecdysozoa</taxon>
        <taxon>Nematoda</taxon>
        <taxon>Chromadorea</taxon>
        <taxon>Rhabditida</taxon>
        <taxon>Spirurina</taxon>
        <taxon>Ascaridomorpha</taxon>
        <taxon>Ascaridoidea</taxon>
        <taxon>Toxocaridae</taxon>
        <taxon>Toxocara</taxon>
    </lineage>
</organism>
<gene>
    <name evidence="1" type="ORF">TCNE_LOCUS15645</name>
</gene>
<evidence type="ECO:0000313" key="3">
    <source>
        <dbReference type="WBParaSite" id="TCNE_0001564601-mRNA-1"/>
    </source>
</evidence>
<accession>A0A183V4H5</accession>
<proteinExistence type="predicted"/>
<evidence type="ECO:0000313" key="1">
    <source>
        <dbReference type="EMBL" id="VDM46966.1"/>
    </source>
</evidence>